<dbReference type="AlphaFoldDB" id="A0A2Z7BHQ5"/>
<evidence type="ECO:0000313" key="3">
    <source>
        <dbReference type="EMBL" id="KZV32969.1"/>
    </source>
</evidence>
<feature type="repeat" description="TPR" evidence="1">
    <location>
        <begin position="710"/>
        <end position="743"/>
    </location>
</feature>
<evidence type="ECO:0000256" key="2">
    <source>
        <dbReference type="SAM" id="MobiDB-lite"/>
    </source>
</evidence>
<reference evidence="3 4" key="1">
    <citation type="journal article" date="2015" name="Proc. Natl. Acad. Sci. U.S.A.">
        <title>The resurrection genome of Boea hygrometrica: A blueprint for survival of dehydration.</title>
        <authorList>
            <person name="Xiao L."/>
            <person name="Yang G."/>
            <person name="Zhang L."/>
            <person name="Yang X."/>
            <person name="Zhao S."/>
            <person name="Ji Z."/>
            <person name="Zhou Q."/>
            <person name="Hu M."/>
            <person name="Wang Y."/>
            <person name="Chen M."/>
            <person name="Xu Y."/>
            <person name="Jin H."/>
            <person name="Xiao X."/>
            <person name="Hu G."/>
            <person name="Bao F."/>
            <person name="Hu Y."/>
            <person name="Wan P."/>
            <person name="Li L."/>
            <person name="Deng X."/>
            <person name="Kuang T."/>
            <person name="Xiang C."/>
            <person name="Zhu J.K."/>
            <person name="Oliver M.J."/>
            <person name="He Y."/>
        </authorList>
    </citation>
    <scope>NUCLEOTIDE SEQUENCE [LARGE SCALE GENOMIC DNA]</scope>
    <source>
        <strain evidence="4">cv. XS01</strain>
    </source>
</reference>
<dbReference type="InterPro" id="IPR019734">
    <property type="entry name" value="TPR_rpt"/>
</dbReference>
<dbReference type="InterPro" id="IPR043376">
    <property type="entry name" value="NPG1-like"/>
</dbReference>
<evidence type="ECO:0000313" key="4">
    <source>
        <dbReference type="Proteomes" id="UP000250235"/>
    </source>
</evidence>
<dbReference type="SUPFAM" id="SSF48452">
    <property type="entry name" value="TPR-like"/>
    <property type="match status" value="2"/>
</dbReference>
<dbReference type="Gene3D" id="1.25.40.10">
    <property type="entry name" value="Tetratricopeptide repeat domain"/>
    <property type="match status" value="2"/>
</dbReference>
<dbReference type="SMART" id="SM00028">
    <property type="entry name" value="TPR"/>
    <property type="match status" value="5"/>
</dbReference>
<dbReference type="PANTHER" id="PTHR44102">
    <property type="entry name" value="PROTEIN NPG1"/>
    <property type="match status" value="1"/>
</dbReference>
<protein>
    <submittedName>
        <fullName evidence="3">Calmodulin binding protein</fullName>
    </submittedName>
</protein>
<dbReference type="Proteomes" id="UP000250235">
    <property type="component" value="Unassembled WGS sequence"/>
</dbReference>
<proteinExistence type="predicted"/>
<keyword evidence="1" id="KW-0802">TPR repeat</keyword>
<dbReference type="PROSITE" id="PS50005">
    <property type="entry name" value="TPR"/>
    <property type="match status" value="1"/>
</dbReference>
<gene>
    <name evidence="3" type="ORF">F511_01480</name>
</gene>
<feature type="region of interest" description="Disordered" evidence="2">
    <location>
        <begin position="55"/>
        <end position="75"/>
    </location>
</feature>
<dbReference type="Pfam" id="PF13181">
    <property type="entry name" value="TPR_8"/>
    <property type="match status" value="1"/>
</dbReference>
<sequence length="822" mass="91488">MTNENKIKERQREHIRVKLEKIMQCLCSGEQRKVDEMVPSSKSVAVQDYSASLYSSQAGETERKPDTGNIEEAETSLRESGCLNYEEARALLGRYEYQKGNLEAALHVFEGIDIAAVTPKMKITLAARGETRKRRMQNYATPPMSIHAVSLLLESIFLKAKSFQALGRNQAVMEDVAFSNILLDFPVGSVQCFMVVLTFVRPLDLVAALAGHTLEFFFLPYFVGARWYCRPTVSVDNHSLESGEPAYVNGSLICVTRHLFAEAAQSCSVILDIVESSLPEGLPENFGADCKLQETLTKAVELLPELWKLVESPRESILSYRRALLHQWNLDTQTLAKIQKEFAIFLLYSGAEAIPPNLRSHIDRSFVPKNNTEEAILLLIILLRKASLMKIELDPSILDHLTYALSVSGGLQALANQLEELLPEVLDWKERYDILALCHHSEGNELDALDCWKKLLKSHSDSTDLRGLLFASKTCGETSKHIEDGISFARRAVKGSHRRCDQLAGVAHCMLGISLSLKSGSVLSDSERVERQSEALAALETAGRMTKLSDPISVYHLCLQYAEQRKLDSALHHAKCLVKLEGGSNLKGWILLARILSADKRYLDAETIVNAALDQTGVWNQGELLRTKAMLQIAQGLMKEAIETFSRLLAVLQVQSKSFPSEKKRDGRNHHMKLEMDTWHDLASIYISLSQWQDAEICLSKSKAISTYCASRLHISGLLHEAKGQNKEALKSYEVALEVDPTHVPSLVSKATLLRKIGCLSPAIMRSILTEALRHDRTNISAWYNLGLLYKDGGGSSSAAEAAECFKAAAFLEETAPVESFR</sequence>
<evidence type="ECO:0000256" key="1">
    <source>
        <dbReference type="PROSITE-ProRule" id="PRU00339"/>
    </source>
</evidence>
<dbReference type="PANTHER" id="PTHR44102:SF12">
    <property type="entry name" value="PROTEIN NPGR2"/>
    <property type="match status" value="1"/>
</dbReference>
<accession>A0A2Z7BHQ5</accession>
<organism evidence="3 4">
    <name type="scientific">Dorcoceras hygrometricum</name>
    <dbReference type="NCBI Taxonomy" id="472368"/>
    <lineage>
        <taxon>Eukaryota</taxon>
        <taxon>Viridiplantae</taxon>
        <taxon>Streptophyta</taxon>
        <taxon>Embryophyta</taxon>
        <taxon>Tracheophyta</taxon>
        <taxon>Spermatophyta</taxon>
        <taxon>Magnoliopsida</taxon>
        <taxon>eudicotyledons</taxon>
        <taxon>Gunneridae</taxon>
        <taxon>Pentapetalae</taxon>
        <taxon>asterids</taxon>
        <taxon>lamiids</taxon>
        <taxon>Lamiales</taxon>
        <taxon>Gesneriaceae</taxon>
        <taxon>Didymocarpoideae</taxon>
        <taxon>Trichosporeae</taxon>
        <taxon>Loxocarpinae</taxon>
        <taxon>Dorcoceras</taxon>
    </lineage>
</organism>
<dbReference type="OrthoDB" id="29013at2759"/>
<name>A0A2Z7BHQ5_9LAMI</name>
<dbReference type="EMBL" id="KV006337">
    <property type="protein sequence ID" value="KZV32969.1"/>
    <property type="molecule type" value="Genomic_DNA"/>
</dbReference>
<dbReference type="InterPro" id="IPR011990">
    <property type="entry name" value="TPR-like_helical_dom_sf"/>
</dbReference>
<keyword evidence="4" id="KW-1185">Reference proteome</keyword>